<accession>A0ABS8I0T3</accession>
<gene>
    <name evidence="2" type="ORF">LMF89_21980</name>
</gene>
<dbReference type="CDD" id="cd04301">
    <property type="entry name" value="NAT_SF"/>
    <property type="match status" value="1"/>
</dbReference>
<dbReference type="PROSITE" id="PS51186">
    <property type="entry name" value="GNAT"/>
    <property type="match status" value="1"/>
</dbReference>
<evidence type="ECO:0000259" key="1">
    <source>
        <dbReference type="PROSITE" id="PS51186"/>
    </source>
</evidence>
<dbReference type="Pfam" id="PF13508">
    <property type="entry name" value="Acetyltransf_7"/>
    <property type="match status" value="1"/>
</dbReference>
<protein>
    <submittedName>
        <fullName evidence="2">GNAT family N-acetyltransferase</fullName>
    </submittedName>
</protein>
<feature type="domain" description="N-acetyltransferase" evidence="1">
    <location>
        <begin position="1"/>
        <end position="101"/>
    </location>
</feature>
<sequence>MKDADNQILGGIIAFISNYWGRCSIDILWIEEKYRNLGYGSQLLRTIEEIAIKKNCNIITLNTASFQAPKFYIKQGYELYGILRNFPTEEHSEYSFKKTLTNTF</sequence>
<dbReference type="EMBL" id="JAJHJB010000046">
    <property type="protein sequence ID" value="MCC5468009.1"/>
    <property type="molecule type" value="Genomic_DNA"/>
</dbReference>
<name>A0ABS8I0T3_9FIRM</name>
<dbReference type="InterPro" id="IPR000182">
    <property type="entry name" value="GNAT_dom"/>
</dbReference>
<evidence type="ECO:0000313" key="3">
    <source>
        <dbReference type="Proteomes" id="UP001165492"/>
    </source>
</evidence>
<reference evidence="2" key="1">
    <citation type="submission" date="2021-11" db="EMBL/GenBank/DDBJ databases">
        <title>Description of a new species Pelosinus isolated from the bottom sediments of Lake Baikal.</title>
        <authorList>
            <person name="Zakharyuk A."/>
        </authorList>
    </citation>
    <scope>NUCLEOTIDE SEQUENCE</scope>
    <source>
        <strain evidence="2">Bkl1</strain>
    </source>
</reference>
<comment type="caution">
    <text evidence="2">The sequence shown here is derived from an EMBL/GenBank/DDBJ whole genome shotgun (WGS) entry which is preliminary data.</text>
</comment>
<keyword evidence="3" id="KW-1185">Reference proteome</keyword>
<evidence type="ECO:0000313" key="2">
    <source>
        <dbReference type="EMBL" id="MCC5468009.1"/>
    </source>
</evidence>
<proteinExistence type="predicted"/>
<dbReference type="Proteomes" id="UP001165492">
    <property type="component" value="Unassembled WGS sequence"/>
</dbReference>
<dbReference type="InterPro" id="IPR016181">
    <property type="entry name" value="Acyl_CoA_acyltransferase"/>
</dbReference>
<dbReference type="Gene3D" id="3.40.630.30">
    <property type="match status" value="1"/>
</dbReference>
<organism evidence="2 3">
    <name type="scientific">Pelosinus baikalensis</name>
    <dbReference type="NCBI Taxonomy" id="2892015"/>
    <lineage>
        <taxon>Bacteria</taxon>
        <taxon>Bacillati</taxon>
        <taxon>Bacillota</taxon>
        <taxon>Negativicutes</taxon>
        <taxon>Selenomonadales</taxon>
        <taxon>Sporomusaceae</taxon>
        <taxon>Pelosinus</taxon>
    </lineage>
</organism>
<dbReference type="SUPFAM" id="SSF55729">
    <property type="entry name" value="Acyl-CoA N-acyltransferases (Nat)"/>
    <property type="match status" value="1"/>
</dbReference>